<accession>W6N5Z6</accession>
<reference evidence="6 7" key="1">
    <citation type="journal article" date="2015" name="Genome Announc.">
        <title>Draft Genome Sequence of Clostridium tyrobutyricum Strain DIVETGP, Isolated from Cow's Milk for Grana Padano Production.</title>
        <authorList>
            <person name="Soggiu A."/>
            <person name="Piras C."/>
            <person name="Gaiarsa S."/>
            <person name="Sassera D."/>
            <person name="Roncada P."/>
            <person name="Bendixen E."/>
            <person name="Brasca M."/>
            <person name="Bonizzi L."/>
        </authorList>
    </citation>
    <scope>NUCLEOTIDE SEQUENCE [LARGE SCALE GENOMIC DNA]</scope>
    <source>
        <strain evidence="6 7">DIVETGP</strain>
    </source>
</reference>
<dbReference type="InterPro" id="IPR055178">
    <property type="entry name" value="RsdA/BaiN/AoA(So)-like_dom"/>
</dbReference>
<dbReference type="Gene3D" id="2.40.30.10">
    <property type="entry name" value="Translation factors"/>
    <property type="match status" value="1"/>
</dbReference>
<feature type="domain" description="RsdA/BaiN/AoA(So)-like Rossmann fold-like" evidence="4">
    <location>
        <begin position="3"/>
        <end position="404"/>
    </location>
</feature>
<keyword evidence="2" id="KW-0285">Flavoprotein</keyword>
<dbReference type="PRINTS" id="PR00368">
    <property type="entry name" value="FADPNR"/>
</dbReference>
<evidence type="ECO:0000256" key="3">
    <source>
        <dbReference type="ARBA" id="ARBA00022827"/>
    </source>
</evidence>
<comment type="caution">
    <text evidence="6">The sequence shown here is derived from an EMBL/GenBank/DDBJ whole genome shotgun (WGS) entry which is preliminary data.</text>
</comment>
<dbReference type="SUPFAM" id="SSF160996">
    <property type="entry name" value="HI0933 insert domain-like"/>
    <property type="match status" value="1"/>
</dbReference>
<dbReference type="SUPFAM" id="SSF51905">
    <property type="entry name" value="FAD/NAD(P)-binding domain"/>
    <property type="match status" value="1"/>
</dbReference>
<evidence type="ECO:0000259" key="4">
    <source>
        <dbReference type="Pfam" id="PF03486"/>
    </source>
</evidence>
<dbReference type="Proteomes" id="UP000019482">
    <property type="component" value="Unassembled WGS sequence"/>
</dbReference>
<dbReference type="Gene3D" id="1.10.8.260">
    <property type="entry name" value="HI0933 insert domain-like"/>
    <property type="match status" value="1"/>
</dbReference>
<dbReference type="NCBIfam" id="TIGR00275">
    <property type="entry name" value="aminoacetone oxidase family FAD-binding enzyme"/>
    <property type="match status" value="1"/>
</dbReference>
<evidence type="ECO:0000313" key="7">
    <source>
        <dbReference type="Proteomes" id="UP000019482"/>
    </source>
</evidence>
<dbReference type="Pfam" id="PF22780">
    <property type="entry name" value="HI0933_like_1st"/>
    <property type="match status" value="1"/>
</dbReference>
<name>W6N5Z6_CLOTY</name>
<evidence type="ECO:0000256" key="1">
    <source>
        <dbReference type="ARBA" id="ARBA00001974"/>
    </source>
</evidence>
<dbReference type="EMBL" id="CBXI010000026">
    <property type="protein sequence ID" value="CDL91560.1"/>
    <property type="molecule type" value="Genomic_DNA"/>
</dbReference>
<dbReference type="InterPro" id="IPR036188">
    <property type="entry name" value="FAD/NAD-bd_sf"/>
</dbReference>
<protein>
    <submittedName>
        <fullName evidence="6">NAD(FAD)-utilizing dehydrogenases</fullName>
    </submittedName>
</protein>
<dbReference type="GeneID" id="29418530"/>
<keyword evidence="7" id="KW-1185">Reference proteome</keyword>
<keyword evidence="3" id="KW-0274">FAD</keyword>
<dbReference type="InterPro" id="IPR057661">
    <property type="entry name" value="RsdA/BaiN/AoA(So)_Rossmann"/>
</dbReference>
<organism evidence="6 7">
    <name type="scientific">Clostridium tyrobutyricum DIVETGP</name>
    <dbReference type="NCBI Taxonomy" id="1408889"/>
    <lineage>
        <taxon>Bacteria</taxon>
        <taxon>Bacillati</taxon>
        <taxon>Bacillota</taxon>
        <taxon>Clostridia</taxon>
        <taxon>Eubacteriales</taxon>
        <taxon>Clostridiaceae</taxon>
        <taxon>Clostridium</taxon>
    </lineage>
</organism>
<dbReference type="AlphaFoldDB" id="W6N5Z6"/>
<dbReference type="PRINTS" id="PR00411">
    <property type="entry name" value="PNDRDTASEI"/>
</dbReference>
<dbReference type="PANTHER" id="PTHR42887">
    <property type="entry name" value="OS12G0638800 PROTEIN"/>
    <property type="match status" value="1"/>
</dbReference>
<dbReference type="OrthoDB" id="9773233at2"/>
<proteinExistence type="predicted"/>
<comment type="cofactor">
    <cofactor evidence="1">
        <name>FAD</name>
        <dbReference type="ChEBI" id="CHEBI:57692"/>
    </cofactor>
</comment>
<sequence length="409" mass="45673">MFHDIIIIGAGASGLMAAITAKNIGKDAAVLEGNHRIGTKILTTGNGRCNITNTNISLDRYHSTNKYFFKDVLNKFTYKDTIDFFSALGLPLTKLEDGRMYPLSLQASSVLDILKMSIDDRQIPVYLDCKVKDIIKENQNFNIICNNKIFKCKKIIICTGGKSAAYTGSDGSGFLLSQKLGHSIILPTPSLVQLKLKHNRLKALSGIKFNGTCEIFVDKKSMRKEYGEILFTDYGISGPPILQISGIASRNLINKKEVSLNIDLFPNLNEKQLVEFFENHWGLLNYRSIHDSFIGIINKKLIPIILKEASIDNIHKPVFQLNWREKIKIIHILKSWKFSVYDTNSFRNSQVTSGGVNTLEVDSKTLESIKIKNLYFAGEVLDVDGDCGGFNLQWCWSSGFISAKSAAGN</sequence>
<feature type="domain" description="RsdA/BaiN/AoA(So)-like insert" evidence="5">
    <location>
        <begin position="189"/>
        <end position="351"/>
    </location>
</feature>
<dbReference type="InterPro" id="IPR023166">
    <property type="entry name" value="BaiN-like_dom_sf"/>
</dbReference>
<evidence type="ECO:0000313" key="6">
    <source>
        <dbReference type="EMBL" id="CDL91560.1"/>
    </source>
</evidence>
<evidence type="ECO:0000259" key="5">
    <source>
        <dbReference type="Pfam" id="PF22780"/>
    </source>
</evidence>
<dbReference type="Pfam" id="PF03486">
    <property type="entry name" value="HI0933_like"/>
    <property type="match status" value="1"/>
</dbReference>
<dbReference type="Gene3D" id="3.50.50.60">
    <property type="entry name" value="FAD/NAD(P)-binding domain"/>
    <property type="match status" value="1"/>
</dbReference>
<evidence type="ECO:0000256" key="2">
    <source>
        <dbReference type="ARBA" id="ARBA00022630"/>
    </source>
</evidence>
<dbReference type="PANTHER" id="PTHR42887:SF2">
    <property type="entry name" value="OS12G0638800 PROTEIN"/>
    <property type="match status" value="1"/>
</dbReference>
<dbReference type="RefSeq" id="WP_017895855.1">
    <property type="nucleotide sequence ID" value="NZ_CBXI010000026.1"/>
</dbReference>
<dbReference type="InterPro" id="IPR004792">
    <property type="entry name" value="BaiN-like"/>
</dbReference>
<gene>
    <name evidence="6" type="ORF">CTDIVETGP_1630</name>
</gene>